<proteinExistence type="predicted"/>
<dbReference type="RefSeq" id="WP_152574885.1">
    <property type="nucleotide sequence ID" value="NZ_VIKU02000004.1"/>
</dbReference>
<dbReference type="PROSITE" id="PS51257">
    <property type="entry name" value="PROKAR_LIPOPROTEIN"/>
    <property type="match status" value="1"/>
</dbReference>
<sequence>MNRQRSTIKILAPILSLLIGSSCIFDDSSGYRYDRGSLPKTPVNLSDFNSEYDDYNSTAPSLGELIPLCFSTNRNSRGGEFDIIYMPLNVNFNRDSGILKVTNRYTNWEVFRDDYEVIKAGLDRIKTPGNEFGPNLVVEYDIEGYDFTLLYSTDITGNAEINFVTNKMRDGFSEPEPVGFLNSEFDDMYPTLGSGNSVIYFCSNRKGAHFDIYSVPVDTGTDIESLLTGSPTNRVSRDSILSSNSDDTCPFVLGEKMVFASNRPGGYGGYDLYYSNFENGRWGDPVNFGETINSEMDEYRPILVDEGVSPDQAMMLFSSDRPGGAGGFDLYFVGVEY</sequence>
<dbReference type="InterPro" id="IPR011659">
    <property type="entry name" value="WD40"/>
</dbReference>
<dbReference type="Pfam" id="PF07676">
    <property type="entry name" value="PD40"/>
    <property type="match status" value="2"/>
</dbReference>
<dbReference type="Proteomes" id="UP000707206">
    <property type="component" value="Unassembled WGS sequence"/>
</dbReference>
<gene>
    <name evidence="1" type="ORF">FK220_013545</name>
</gene>
<reference evidence="1" key="2">
    <citation type="submission" date="2020-03" db="EMBL/GenBank/DDBJ databases">
        <title>Flavobacteriaceae bacterium strain TP-CH-4, a member of the family Flavobacteriaceae isolated from a deep-sea seamount.</title>
        <authorList>
            <person name="Zhang D.-C."/>
        </authorList>
    </citation>
    <scope>NUCLEOTIDE SEQUENCE</scope>
    <source>
        <strain evidence="1">TP-CH-4</strain>
    </source>
</reference>
<protein>
    <recommendedName>
        <fullName evidence="3">WD40-like Beta Propeller Repeat</fullName>
    </recommendedName>
</protein>
<organism evidence="1 2">
    <name type="scientific">Pelagihabitans pacificus</name>
    <dbReference type="NCBI Taxonomy" id="2696054"/>
    <lineage>
        <taxon>Bacteria</taxon>
        <taxon>Pseudomonadati</taxon>
        <taxon>Bacteroidota</taxon>
        <taxon>Flavobacteriia</taxon>
        <taxon>Flavobacteriales</taxon>
        <taxon>Flavobacteriaceae</taxon>
        <taxon>Pelagihabitans</taxon>
    </lineage>
</organism>
<evidence type="ECO:0000313" key="1">
    <source>
        <dbReference type="EMBL" id="NHF60373.1"/>
    </source>
</evidence>
<dbReference type="EMBL" id="VIKU02000004">
    <property type="protein sequence ID" value="NHF60373.1"/>
    <property type="molecule type" value="Genomic_DNA"/>
</dbReference>
<reference evidence="1" key="1">
    <citation type="submission" date="2019-07" db="EMBL/GenBank/DDBJ databases">
        <authorList>
            <person name="De-Chao Zhang Q."/>
        </authorList>
    </citation>
    <scope>NUCLEOTIDE SEQUENCE</scope>
    <source>
        <strain evidence="1">TP-CH-4</strain>
    </source>
</reference>
<accession>A0A967AWF1</accession>
<evidence type="ECO:0000313" key="2">
    <source>
        <dbReference type="Proteomes" id="UP000707206"/>
    </source>
</evidence>
<dbReference type="AlphaFoldDB" id="A0A967AWF1"/>
<comment type="caution">
    <text evidence="1">The sequence shown here is derived from an EMBL/GenBank/DDBJ whole genome shotgun (WGS) entry which is preliminary data.</text>
</comment>
<keyword evidence="2" id="KW-1185">Reference proteome</keyword>
<name>A0A967AWF1_9FLAO</name>
<evidence type="ECO:0008006" key="3">
    <source>
        <dbReference type="Google" id="ProtNLM"/>
    </source>
</evidence>
<dbReference type="SUPFAM" id="SSF82171">
    <property type="entry name" value="DPP6 N-terminal domain-like"/>
    <property type="match status" value="1"/>
</dbReference>